<proteinExistence type="predicted"/>
<dbReference type="AlphaFoldDB" id="A0A9D4A4D0"/>
<reference evidence="1 2" key="1">
    <citation type="journal article" date="2021" name="Plant Biotechnol. J.">
        <title>Multi-omics assisted identification of the key and species-specific regulatory components of drought-tolerant mechanisms in Gossypium stocksii.</title>
        <authorList>
            <person name="Yu D."/>
            <person name="Ke L."/>
            <person name="Zhang D."/>
            <person name="Wu Y."/>
            <person name="Sun Y."/>
            <person name="Mei J."/>
            <person name="Sun J."/>
            <person name="Sun Y."/>
        </authorList>
    </citation>
    <scope>NUCLEOTIDE SEQUENCE [LARGE SCALE GENOMIC DNA]</scope>
    <source>
        <strain evidence="2">cv. E1</strain>
        <tissue evidence="1">Leaf</tissue>
    </source>
</reference>
<evidence type="ECO:0000313" key="1">
    <source>
        <dbReference type="EMBL" id="KAH1090502.1"/>
    </source>
</evidence>
<accession>A0A9D4A4D0</accession>
<dbReference type="EMBL" id="JAIQCV010000006">
    <property type="protein sequence ID" value="KAH1090502.1"/>
    <property type="molecule type" value="Genomic_DNA"/>
</dbReference>
<sequence length="136" mass="15437">MRGTTICWLCGVIPRISCDMFLEQKKLNILMFYTSFFVIFDLIKNPDHVFDLILISEQVKLSSYTSKGLASALHPRAYKCRWCARLLQNQCHELSRLCEVPTHLRPHGTDGVGGFHTTKALLCQWCALAPIRPNGA</sequence>
<name>A0A9D4A4D0_9ROSI</name>
<evidence type="ECO:0000313" key="2">
    <source>
        <dbReference type="Proteomes" id="UP000828251"/>
    </source>
</evidence>
<keyword evidence="2" id="KW-1185">Reference proteome</keyword>
<protein>
    <submittedName>
        <fullName evidence="1">Uncharacterized protein</fullName>
    </submittedName>
</protein>
<dbReference type="Proteomes" id="UP000828251">
    <property type="component" value="Unassembled WGS sequence"/>
</dbReference>
<gene>
    <name evidence="1" type="ORF">J1N35_017759</name>
</gene>
<organism evidence="1 2">
    <name type="scientific">Gossypium stocksii</name>
    <dbReference type="NCBI Taxonomy" id="47602"/>
    <lineage>
        <taxon>Eukaryota</taxon>
        <taxon>Viridiplantae</taxon>
        <taxon>Streptophyta</taxon>
        <taxon>Embryophyta</taxon>
        <taxon>Tracheophyta</taxon>
        <taxon>Spermatophyta</taxon>
        <taxon>Magnoliopsida</taxon>
        <taxon>eudicotyledons</taxon>
        <taxon>Gunneridae</taxon>
        <taxon>Pentapetalae</taxon>
        <taxon>rosids</taxon>
        <taxon>malvids</taxon>
        <taxon>Malvales</taxon>
        <taxon>Malvaceae</taxon>
        <taxon>Malvoideae</taxon>
        <taxon>Gossypium</taxon>
    </lineage>
</organism>
<comment type="caution">
    <text evidence="1">The sequence shown here is derived from an EMBL/GenBank/DDBJ whole genome shotgun (WGS) entry which is preliminary data.</text>
</comment>